<dbReference type="GO" id="GO:0016887">
    <property type="term" value="F:ATP hydrolysis activity"/>
    <property type="evidence" value="ECO:0007669"/>
    <property type="project" value="InterPro"/>
</dbReference>
<dbReference type="OrthoDB" id="9780149at2"/>
<dbReference type="EMBL" id="FMWD01000009">
    <property type="protein sequence ID" value="SCZ64980.1"/>
    <property type="molecule type" value="Genomic_DNA"/>
</dbReference>
<reference evidence="2 3" key="1">
    <citation type="submission" date="2016-10" db="EMBL/GenBank/DDBJ databases">
        <authorList>
            <person name="de Groot N.N."/>
        </authorList>
    </citation>
    <scope>NUCLEOTIDE SEQUENCE [LARGE SCALE GENOMIC DNA]</scope>
    <source>
        <strain evidence="2 3">HLD2</strain>
    </source>
</reference>
<name>A0A1G5QTU7_9GAMM</name>
<evidence type="ECO:0000259" key="1">
    <source>
        <dbReference type="SMART" id="SM00382"/>
    </source>
</evidence>
<protein>
    <submittedName>
        <fullName evidence="2">MSHA biogenesis protein MshM</fullName>
    </submittedName>
</protein>
<evidence type="ECO:0000313" key="2">
    <source>
        <dbReference type="EMBL" id="SCZ64980.1"/>
    </source>
</evidence>
<sequence length="333" mass="36475">MYLEYFGLHEAPFSLTPDTSYFFADGHYRDALDTLLIALKSGEGFIKVTGEVGTGKTLLCRKLLNILDEGFYTTYIPNPLLTAPALNLAMADELELNLPRNLGQHRTTKAITRRLIELAHQGKQVILCVDEAQAMPDETLEALRLLTNLETEKHKLLQVVLFGQPELDQRLGRASVRQLRQRITFSYQLQPLGRKAMAAYLAHRLAVAGNRGVLLFKPNALDALHKASGGIPRLVNVLAHKSLMAAYGKGSSAINSRHVRMAVADTESTAAPGIRWRWWVPLVGVLMLGSLLLLRPHLPAVVTAMFAGGLTEGDTISVQSGERPGRDGKGGPT</sequence>
<dbReference type="PANTHER" id="PTHR35894:SF7">
    <property type="entry name" value="GENERAL SECRETION PATHWAY PROTEIN A-RELATED"/>
    <property type="match status" value="1"/>
</dbReference>
<keyword evidence="3" id="KW-1185">Reference proteome</keyword>
<dbReference type="InterPro" id="IPR003593">
    <property type="entry name" value="AAA+_ATPase"/>
</dbReference>
<evidence type="ECO:0000313" key="3">
    <source>
        <dbReference type="Proteomes" id="UP000199648"/>
    </source>
</evidence>
<gene>
    <name evidence="2" type="ORF">SAMN03097708_02757</name>
</gene>
<dbReference type="SUPFAM" id="SSF52540">
    <property type="entry name" value="P-loop containing nucleoside triphosphate hydrolases"/>
    <property type="match status" value="1"/>
</dbReference>
<dbReference type="RefSeq" id="WP_092998320.1">
    <property type="nucleotide sequence ID" value="NZ_FMWD01000009.1"/>
</dbReference>
<dbReference type="PANTHER" id="PTHR35894">
    <property type="entry name" value="GENERAL SECRETION PATHWAY PROTEIN A-RELATED"/>
    <property type="match status" value="1"/>
</dbReference>
<dbReference type="Gene3D" id="3.40.50.300">
    <property type="entry name" value="P-loop containing nucleotide triphosphate hydrolases"/>
    <property type="match status" value="1"/>
</dbReference>
<proteinExistence type="predicted"/>
<feature type="domain" description="AAA+ ATPase" evidence="1">
    <location>
        <begin position="42"/>
        <end position="211"/>
    </location>
</feature>
<dbReference type="Pfam" id="PF13401">
    <property type="entry name" value="AAA_22"/>
    <property type="match status" value="1"/>
</dbReference>
<dbReference type="SMART" id="SM00382">
    <property type="entry name" value="AAA"/>
    <property type="match status" value="1"/>
</dbReference>
<dbReference type="STRING" id="415747.SAMN03097708_02757"/>
<dbReference type="InterPro" id="IPR052026">
    <property type="entry name" value="ExeA_AAA_ATPase_DNA-bind"/>
</dbReference>
<organism evidence="2 3">
    <name type="scientific">Thiohalomonas denitrificans</name>
    <dbReference type="NCBI Taxonomy" id="415747"/>
    <lineage>
        <taxon>Bacteria</taxon>
        <taxon>Pseudomonadati</taxon>
        <taxon>Pseudomonadota</taxon>
        <taxon>Gammaproteobacteria</taxon>
        <taxon>Thiohalomonadales</taxon>
        <taxon>Thiohalomonadaceae</taxon>
        <taxon>Thiohalomonas</taxon>
    </lineage>
</organism>
<accession>A0A1G5QTU7</accession>
<dbReference type="AlphaFoldDB" id="A0A1G5QTU7"/>
<dbReference type="Proteomes" id="UP000199648">
    <property type="component" value="Unassembled WGS sequence"/>
</dbReference>
<dbReference type="CDD" id="cd00009">
    <property type="entry name" value="AAA"/>
    <property type="match status" value="1"/>
</dbReference>
<dbReference type="InterPro" id="IPR027417">
    <property type="entry name" value="P-loop_NTPase"/>
</dbReference>
<dbReference type="InterPro" id="IPR049945">
    <property type="entry name" value="AAA_22"/>
</dbReference>